<comment type="pathway">
    <text evidence="1 14">Cofactor biosynthesis; FAD biosynthesis; FAD from FMN: step 1/1.</text>
</comment>
<dbReference type="PANTHER" id="PTHR22749">
    <property type="entry name" value="RIBOFLAVIN KINASE/FMN ADENYLYLTRANSFERASE"/>
    <property type="match status" value="1"/>
</dbReference>
<evidence type="ECO:0000256" key="7">
    <source>
        <dbReference type="ARBA" id="ARBA00022741"/>
    </source>
</evidence>
<dbReference type="CDD" id="cd02064">
    <property type="entry name" value="FAD_synthetase_N"/>
    <property type="match status" value="1"/>
</dbReference>
<keyword evidence="9 14" id="KW-0274">FAD</keyword>
<dbReference type="GO" id="GO:0006747">
    <property type="term" value="P:FAD biosynthetic process"/>
    <property type="evidence" value="ECO:0007669"/>
    <property type="project" value="UniProtKB-UniRule"/>
</dbReference>
<evidence type="ECO:0000256" key="8">
    <source>
        <dbReference type="ARBA" id="ARBA00022777"/>
    </source>
</evidence>
<dbReference type="SUPFAM" id="SSF52374">
    <property type="entry name" value="Nucleotidylyl transferase"/>
    <property type="match status" value="1"/>
</dbReference>
<dbReference type="Pfam" id="PF06574">
    <property type="entry name" value="FAD_syn"/>
    <property type="match status" value="1"/>
</dbReference>
<dbReference type="SUPFAM" id="SSF82114">
    <property type="entry name" value="Riboflavin kinase-like"/>
    <property type="match status" value="1"/>
</dbReference>
<sequence>MSIKIITENRDNVIGFLEFKKSENISCFSLKDNLNELKKTGAVVILGNFDGVHKAHRKILQKGVKKAQENGYKTVVYTFNEYPDKRHTRITNQSEKAFIMDNEGIDYLYFEEFEKVRNFSPENFVKKILIEKLNAKKVLCGFNFTFGKGKSGNPEILKEILEKNRIELEVQEAVFDDNLEVISSTNIRKHIKETNLEKVKKLLGHNLIILGKVIHGKQLGRTIGFPTANLKFENRVYPSFGVYGVKIYFYEKGICRTYTGVMNIGRNPTVDKDNLSVETHIFDFDKDIYGKYILIEIFKNIRKEIKFNSIDELKNQIDKDSKYWKNEVKKIKEQDRENEIRWR</sequence>
<dbReference type="Gene3D" id="2.40.30.30">
    <property type="entry name" value="Riboflavin kinase-like"/>
    <property type="match status" value="1"/>
</dbReference>
<dbReference type="GO" id="GO:0009231">
    <property type="term" value="P:riboflavin biosynthetic process"/>
    <property type="evidence" value="ECO:0007669"/>
    <property type="project" value="InterPro"/>
</dbReference>
<feature type="domain" description="Riboflavin kinase" evidence="15">
    <location>
        <begin position="202"/>
        <end position="329"/>
    </location>
</feature>
<evidence type="ECO:0000256" key="6">
    <source>
        <dbReference type="ARBA" id="ARBA00022695"/>
    </source>
</evidence>
<dbReference type="Gene3D" id="3.40.50.620">
    <property type="entry name" value="HUPs"/>
    <property type="match status" value="1"/>
</dbReference>
<dbReference type="InterPro" id="IPR002606">
    <property type="entry name" value="Riboflavin_kinase_bac"/>
</dbReference>
<protein>
    <recommendedName>
        <fullName evidence="14">Riboflavin biosynthesis protein</fullName>
    </recommendedName>
    <domain>
        <recommendedName>
            <fullName evidence="14">Riboflavin kinase</fullName>
            <ecNumber evidence="14">2.7.1.26</ecNumber>
        </recommendedName>
        <alternativeName>
            <fullName evidence="14">Flavokinase</fullName>
        </alternativeName>
    </domain>
    <domain>
        <recommendedName>
            <fullName evidence="14">FMN adenylyltransferase</fullName>
            <ecNumber evidence="14">2.7.7.2</ecNumber>
        </recommendedName>
        <alternativeName>
            <fullName evidence="14">FAD pyrophosphorylase</fullName>
        </alternativeName>
        <alternativeName>
            <fullName evidence="14">FAD synthase</fullName>
        </alternativeName>
    </domain>
</protein>
<evidence type="ECO:0000313" key="16">
    <source>
        <dbReference type="EMBL" id="XDU65856.1"/>
    </source>
</evidence>
<dbReference type="EC" id="2.7.7.2" evidence="14"/>
<dbReference type="EC" id="2.7.1.26" evidence="14"/>
<comment type="catalytic activity">
    <reaction evidence="12 14">
        <text>riboflavin + ATP = FMN + ADP + H(+)</text>
        <dbReference type="Rhea" id="RHEA:14357"/>
        <dbReference type="ChEBI" id="CHEBI:15378"/>
        <dbReference type="ChEBI" id="CHEBI:30616"/>
        <dbReference type="ChEBI" id="CHEBI:57986"/>
        <dbReference type="ChEBI" id="CHEBI:58210"/>
        <dbReference type="ChEBI" id="CHEBI:456216"/>
        <dbReference type="EC" id="2.7.1.26"/>
    </reaction>
</comment>
<keyword evidence="10 14" id="KW-0067">ATP-binding</keyword>
<name>A0AB39VDA0_9FUSO</name>
<evidence type="ECO:0000256" key="2">
    <source>
        <dbReference type="ARBA" id="ARBA00005201"/>
    </source>
</evidence>
<evidence type="ECO:0000256" key="4">
    <source>
        <dbReference type="ARBA" id="ARBA00022643"/>
    </source>
</evidence>
<dbReference type="PANTHER" id="PTHR22749:SF6">
    <property type="entry name" value="RIBOFLAVIN KINASE"/>
    <property type="match status" value="1"/>
</dbReference>
<comment type="similarity">
    <text evidence="14">Belongs to the ribF family.</text>
</comment>
<accession>A0AB39VDA0</accession>
<dbReference type="AlphaFoldDB" id="A0AB39VDA0"/>
<evidence type="ECO:0000259" key="15">
    <source>
        <dbReference type="SMART" id="SM00904"/>
    </source>
</evidence>
<keyword evidence="5 14" id="KW-0808">Transferase</keyword>
<dbReference type="SMART" id="SM00904">
    <property type="entry name" value="Flavokinase"/>
    <property type="match status" value="1"/>
</dbReference>
<dbReference type="Pfam" id="PF01687">
    <property type="entry name" value="Flavokinase"/>
    <property type="match status" value="1"/>
</dbReference>
<evidence type="ECO:0000256" key="10">
    <source>
        <dbReference type="ARBA" id="ARBA00022840"/>
    </source>
</evidence>
<proteinExistence type="inferred from homology"/>
<organism evidence="16">
    <name type="scientific">Leptotrichia rugosa</name>
    <dbReference type="NCBI Taxonomy" id="3239302"/>
    <lineage>
        <taxon>Bacteria</taxon>
        <taxon>Fusobacteriati</taxon>
        <taxon>Fusobacteriota</taxon>
        <taxon>Fusobacteriia</taxon>
        <taxon>Fusobacteriales</taxon>
        <taxon>Leptotrichiaceae</taxon>
        <taxon>Leptotrichia</taxon>
    </lineage>
</organism>
<evidence type="ECO:0000256" key="9">
    <source>
        <dbReference type="ARBA" id="ARBA00022827"/>
    </source>
</evidence>
<dbReference type="InterPro" id="IPR023465">
    <property type="entry name" value="Riboflavin_kinase_dom_sf"/>
</dbReference>
<keyword evidence="8 14" id="KW-0418">Kinase</keyword>
<dbReference type="InterPro" id="IPR014729">
    <property type="entry name" value="Rossmann-like_a/b/a_fold"/>
</dbReference>
<dbReference type="RefSeq" id="WP_369710344.1">
    <property type="nucleotide sequence ID" value="NZ_CP165644.1"/>
</dbReference>
<keyword evidence="11" id="KW-0511">Multifunctional enzyme</keyword>
<keyword evidence="3 14" id="KW-0285">Flavoprotein</keyword>
<keyword evidence="6 14" id="KW-0548">Nucleotidyltransferase</keyword>
<evidence type="ECO:0000256" key="3">
    <source>
        <dbReference type="ARBA" id="ARBA00022630"/>
    </source>
</evidence>
<dbReference type="EMBL" id="CP165644">
    <property type="protein sequence ID" value="XDU65856.1"/>
    <property type="molecule type" value="Genomic_DNA"/>
</dbReference>
<reference evidence="16" key="1">
    <citation type="submission" date="2024-07" db="EMBL/GenBank/DDBJ databases">
        <authorList>
            <person name="Li X.-J."/>
            <person name="Wang X."/>
        </authorList>
    </citation>
    <scope>NUCLEOTIDE SEQUENCE</scope>
    <source>
        <strain evidence="16">HSP-334</strain>
    </source>
</reference>
<gene>
    <name evidence="16" type="ORF">AB8B22_05355</name>
</gene>
<keyword evidence="4 14" id="KW-0288">FMN</keyword>
<dbReference type="NCBIfam" id="TIGR00083">
    <property type="entry name" value="ribF"/>
    <property type="match status" value="1"/>
</dbReference>
<evidence type="ECO:0000256" key="1">
    <source>
        <dbReference type="ARBA" id="ARBA00004726"/>
    </source>
</evidence>
<dbReference type="InterPro" id="IPR015865">
    <property type="entry name" value="Riboflavin_kinase_bac/euk"/>
</dbReference>
<dbReference type="GO" id="GO:0009398">
    <property type="term" value="P:FMN biosynthetic process"/>
    <property type="evidence" value="ECO:0007669"/>
    <property type="project" value="UniProtKB-UniRule"/>
</dbReference>
<evidence type="ECO:0000256" key="12">
    <source>
        <dbReference type="ARBA" id="ARBA00047880"/>
    </source>
</evidence>
<dbReference type="KEGG" id="lrug:AB8B22_05355"/>
<evidence type="ECO:0000256" key="5">
    <source>
        <dbReference type="ARBA" id="ARBA00022679"/>
    </source>
</evidence>
<dbReference type="GO" id="GO:0005524">
    <property type="term" value="F:ATP binding"/>
    <property type="evidence" value="ECO:0007669"/>
    <property type="project" value="UniProtKB-UniRule"/>
</dbReference>
<dbReference type="GO" id="GO:0008531">
    <property type="term" value="F:riboflavin kinase activity"/>
    <property type="evidence" value="ECO:0007669"/>
    <property type="project" value="UniProtKB-UniRule"/>
</dbReference>
<dbReference type="InterPro" id="IPR015864">
    <property type="entry name" value="FAD_synthase"/>
</dbReference>
<dbReference type="PIRSF" id="PIRSF004491">
    <property type="entry name" value="FAD_Synth"/>
    <property type="match status" value="1"/>
</dbReference>
<comment type="catalytic activity">
    <reaction evidence="13 14">
        <text>FMN + ATP + H(+) = FAD + diphosphate</text>
        <dbReference type="Rhea" id="RHEA:17237"/>
        <dbReference type="ChEBI" id="CHEBI:15378"/>
        <dbReference type="ChEBI" id="CHEBI:30616"/>
        <dbReference type="ChEBI" id="CHEBI:33019"/>
        <dbReference type="ChEBI" id="CHEBI:57692"/>
        <dbReference type="ChEBI" id="CHEBI:58210"/>
        <dbReference type="EC" id="2.7.7.2"/>
    </reaction>
</comment>
<evidence type="ECO:0000256" key="14">
    <source>
        <dbReference type="PIRNR" id="PIRNR004491"/>
    </source>
</evidence>
<evidence type="ECO:0000256" key="13">
    <source>
        <dbReference type="ARBA" id="ARBA00049494"/>
    </source>
</evidence>
<dbReference type="GO" id="GO:0003919">
    <property type="term" value="F:FMN adenylyltransferase activity"/>
    <property type="evidence" value="ECO:0007669"/>
    <property type="project" value="UniProtKB-UniRule"/>
</dbReference>
<evidence type="ECO:0000256" key="11">
    <source>
        <dbReference type="ARBA" id="ARBA00023268"/>
    </source>
</evidence>
<dbReference type="NCBIfam" id="NF004162">
    <property type="entry name" value="PRK05627.1-5"/>
    <property type="match status" value="1"/>
</dbReference>
<dbReference type="InterPro" id="IPR023468">
    <property type="entry name" value="Riboflavin_kinase"/>
</dbReference>
<comment type="pathway">
    <text evidence="2 14">Cofactor biosynthesis; FMN biosynthesis; FMN from riboflavin (ATP route): step 1/1.</text>
</comment>
<keyword evidence="7 14" id="KW-0547">Nucleotide-binding</keyword>